<evidence type="ECO:0000256" key="4">
    <source>
        <dbReference type="ARBA" id="ARBA00023015"/>
    </source>
</evidence>
<accession>A0A1F7IY33</accession>
<dbReference type="Proteomes" id="UP000177141">
    <property type="component" value="Unassembled WGS sequence"/>
</dbReference>
<keyword evidence="3 7" id="KW-0862">Zinc</keyword>
<comment type="similarity">
    <text evidence="1">Belongs to the Fur family.</text>
</comment>
<dbReference type="InterPro" id="IPR036388">
    <property type="entry name" value="WH-like_DNA-bd_sf"/>
</dbReference>
<evidence type="ECO:0000256" key="3">
    <source>
        <dbReference type="ARBA" id="ARBA00022833"/>
    </source>
</evidence>
<comment type="cofactor">
    <cofactor evidence="7">
        <name>Zn(2+)</name>
        <dbReference type="ChEBI" id="CHEBI:29105"/>
    </cofactor>
    <text evidence="7">Binds 1 zinc ion per subunit.</text>
</comment>
<dbReference type="CDD" id="cd07153">
    <property type="entry name" value="Fur_like"/>
    <property type="match status" value="1"/>
</dbReference>
<comment type="cofactor">
    <cofactor evidence="8">
        <name>Mn(2+)</name>
        <dbReference type="ChEBI" id="CHEBI:29035"/>
    </cofactor>
    <cofactor evidence="8">
        <name>Fe(2+)</name>
        <dbReference type="ChEBI" id="CHEBI:29033"/>
    </cofactor>
    <text evidence="8">Binds 1 Mn(2+) or Fe(2+) ion per subunit.</text>
</comment>
<dbReference type="EMBL" id="MGAL01000017">
    <property type="protein sequence ID" value="OGK48279.1"/>
    <property type="molecule type" value="Genomic_DNA"/>
</dbReference>
<proteinExistence type="inferred from homology"/>
<evidence type="ECO:0000256" key="7">
    <source>
        <dbReference type="PIRSR" id="PIRSR602481-1"/>
    </source>
</evidence>
<dbReference type="SUPFAM" id="SSF46785">
    <property type="entry name" value="Winged helix' DNA-binding domain"/>
    <property type="match status" value="1"/>
</dbReference>
<dbReference type="GO" id="GO:0045892">
    <property type="term" value="P:negative regulation of DNA-templated transcription"/>
    <property type="evidence" value="ECO:0007669"/>
    <property type="project" value="TreeGrafter"/>
</dbReference>
<evidence type="ECO:0000256" key="2">
    <source>
        <dbReference type="ARBA" id="ARBA00022491"/>
    </source>
</evidence>
<dbReference type="Pfam" id="PF01475">
    <property type="entry name" value="FUR"/>
    <property type="match status" value="1"/>
</dbReference>
<feature type="binding site" evidence="8">
    <location>
        <position position="121"/>
    </location>
    <ligand>
        <name>Fe cation</name>
        <dbReference type="ChEBI" id="CHEBI:24875"/>
    </ligand>
</feature>
<dbReference type="GO" id="GO:0008270">
    <property type="term" value="F:zinc ion binding"/>
    <property type="evidence" value="ECO:0007669"/>
    <property type="project" value="TreeGrafter"/>
</dbReference>
<keyword evidence="5" id="KW-0238">DNA-binding</keyword>
<feature type="binding site" evidence="7">
    <location>
        <position position="129"/>
    </location>
    <ligand>
        <name>Zn(2+)</name>
        <dbReference type="ChEBI" id="CHEBI:29105"/>
    </ligand>
</feature>
<dbReference type="Gene3D" id="3.30.1490.190">
    <property type="match status" value="1"/>
</dbReference>
<organism evidence="9 10">
    <name type="scientific">Candidatus Roizmanbacteria bacterium RIFCSPLOWO2_01_FULL_38_12</name>
    <dbReference type="NCBI Taxonomy" id="1802061"/>
    <lineage>
        <taxon>Bacteria</taxon>
        <taxon>Candidatus Roizmaniibacteriota</taxon>
    </lineage>
</organism>
<dbReference type="InterPro" id="IPR043135">
    <property type="entry name" value="Fur_C"/>
</dbReference>
<evidence type="ECO:0000256" key="1">
    <source>
        <dbReference type="ARBA" id="ARBA00007957"/>
    </source>
</evidence>
<keyword evidence="6" id="KW-0804">Transcription</keyword>
<keyword evidence="7" id="KW-0479">Metal-binding</keyword>
<dbReference type="InterPro" id="IPR036390">
    <property type="entry name" value="WH_DNA-bd_sf"/>
</dbReference>
<feature type="binding site" evidence="8">
    <location>
        <position position="84"/>
    </location>
    <ligand>
        <name>Fe cation</name>
        <dbReference type="ChEBI" id="CHEBI:24875"/>
    </ligand>
</feature>
<dbReference type="InterPro" id="IPR002481">
    <property type="entry name" value="FUR"/>
</dbReference>
<name>A0A1F7IY33_9BACT</name>
<feature type="binding site" evidence="7">
    <location>
        <position position="132"/>
    </location>
    <ligand>
        <name>Zn(2+)</name>
        <dbReference type="ChEBI" id="CHEBI:29105"/>
    </ligand>
</feature>
<dbReference type="AlphaFoldDB" id="A0A1F7IY33"/>
<protein>
    <recommendedName>
        <fullName evidence="11">Transcriptional repressor</fullName>
    </recommendedName>
</protein>
<dbReference type="STRING" id="1802061.A3A93_01390"/>
<feature type="binding site" evidence="7">
    <location>
        <position position="93"/>
    </location>
    <ligand>
        <name>Zn(2+)</name>
        <dbReference type="ChEBI" id="CHEBI:29105"/>
    </ligand>
</feature>
<evidence type="ECO:0000313" key="9">
    <source>
        <dbReference type="EMBL" id="OGK48279.1"/>
    </source>
</evidence>
<evidence type="ECO:0000256" key="5">
    <source>
        <dbReference type="ARBA" id="ARBA00023125"/>
    </source>
</evidence>
<sequence>MNIVSLLKEKGFRVTKPRLEIIKVLSNYPLSAEEIHDALDKKNIRVDLASVYRSLELFVKMSVVYSIELGEGKKRYELVNKNYHHHHLICNKCGTIEDVEMNEINFDKKINEKSKFLIDHHHLEFFGLCQDCQ</sequence>
<reference evidence="9 10" key="1">
    <citation type="journal article" date="2016" name="Nat. Commun.">
        <title>Thousands of microbial genomes shed light on interconnected biogeochemical processes in an aquifer system.</title>
        <authorList>
            <person name="Anantharaman K."/>
            <person name="Brown C.T."/>
            <person name="Hug L.A."/>
            <person name="Sharon I."/>
            <person name="Castelle C.J."/>
            <person name="Probst A.J."/>
            <person name="Thomas B.C."/>
            <person name="Singh A."/>
            <person name="Wilkins M.J."/>
            <person name="Karaoz U."/>
            <person name="Brodie E.L."/>
            <person name="Williams K.H."/>
            <person name="Hubbard S.S."/>
            <person name="Banfield J.F."/>
        </authorList>
    </citation>
    <scope>NUCLEOTIDE SEQUENCE [LARGE SCALE GENOMIC DNA]</scope>
</reference>
<dbReference type="PANTHER" id="PTHR33202">
    <property type="entry name" value="ZINC UPTAKE REGULATION PROTEIN"/>
    <property type="match status" value="1"/>
</dbReference>
<gene>
    <name evidence="9" type="ORF">A3A93_01390</name>
</gene>
<keyword evidence="4" id="KW-0805">Transcription regulation</keyword>
<keyword evidence="8" id="KW-0408">Iron</keyword>
<comment type="caution">
    <text evidence="9">The sequence shown here is derived from an EMBL/GenBank/DDBJ whole genome shotgun (WGS) entry which is preliminary data.</text>
</comment>
<evidence type="ECO:0000256" key="8">
    <source>
        <dbReference type="PIRSR" id="PIRSR602481-2"/>
    </source>
</evidence>
<evidence type="ECO:0000313" key="10">
    <source>
        <dbReference type="Proteomes" id="UP000177141"/>
    </source>
</evidence>
<dbReference type="GO" id="GO:0000976">
    <property type="term" value="F:transcription cis-regulatory region binding"/>
    <property type="evidence" value="ECO:0007669"/>
    <property type="project" value="TreeGrafter"/>
</dbReference>
<dbReference type="Gene3D" id="1.10.10.10">
    <property type="entry name" value="Winged helix-like DNA-binding domain superfamily/Winged helix DNA-binding domain"/>
    <property type="match status" value="1"/>
</dbReference>
<dbReference type="PANTHER" id="PTHR33202:SF7">
    <property type="entry name" value="FERRIC UPTAKE REGULATION PROTEIN"/>
    <property type="match status" value="1"/>
</dbReference>
<dbReference type="GO" id="GO:1900376">
    <property type="term" value="P:regulation of secondary metabolite biosynthetic process"/>
    <property type="evidence" value="ECO:0007669"/>
    <property type="project" value="TreeGrafter"/>
</dbReference>
<feature type="binding site" evidence="7">
    <location>
        <position position="90"/>
    </location>
    <ligand>
        <name>Zn(2+)</name>
        <dbReference type="ChEBI" id="CHEBI:29105"/>
    </ligand>
</feature>
<evidence type="ECO:0008006" key="11">
    <source>
        <dbReference type="Google" id="ProtNLM"/>
    </source>
</evidence>
<dbReference type="GO" id="GO:0003700">
    <property type="term" value="F:DNA-binding transcription factor activity"/>
    <property type="evidence" value="ECO:0007669"/>
    <property type="project" value="InterPro"/>
</dbReference>
<keyword evidence="2" id="KW-0678">Repressor</keyword>
<evidence type="ECO:0000256" key="6">
    <source>
        <dbReference type="ARBA" id="ARBA00023163"/>
    </source>
</evidence>